<proteinExistence type="predicted"/>
<organism evidence="1">
    <name type="scientific">Rhizophora mucronata</name>
    <name type="common">Asiatic mangrove</name>
    <dbReference type="NCBI Taxonomy" id="61149"/>
    <lineage>
        <taxon>Eukaryota</taxon>
        <taxon>Viridiplantae</taxon>
        <taxon>Streptophyta</taxon>
        <taxon>Embryophyta</taxon>
        <taxon>Tracheophyta</taxon>
        <taxon>Spermatophyta</taxon>
        <taxon>Magnoliopsida</taxon>
        <taxon>eudicotyledons</taxon>
        <taxon>Gunneridae</taxon>
        <taxon>Pentapetalae</taxon>
        <taxon>rosids</taxon>
        <taxon>fabids</taxon>
        <taxon>Malpighiales</taxon>
        <taxon>Rhizophoraceae</taxon>
        <taxon>Rhizophora</taxon>
    </lineage>
</organism>
<dbReference type="EMBL" id="GGEC01071896">
    <property type="protein sequence ID" value="MBX52380.1"/>
    <property type="molecule type" value="Transcribed_RNA"/>
</dbReference>
<reference evidence="1" key="1">
    <citation type="submission" date="2018-02" db="EMBL/GenBank/DDBJ databases">
        <title>Rhizophora mucronata_Transcriptome.</title>
        <authorList>
            <person name="Meera S.P."/>
            <person name="Sreeshan A."/>
            <person name="Augustine A."/>
        </authorList>
    </citation>
    <scope>NUCLEOTIDE SEQUENCE</scope>
    <source>
        <tissue evidence="1">Leaf</tissue>
    </source>
</reference>
<protein>
    <submittedName>
        <fullName evidence="1">Uncharacterized protein</fullName>
    </submittedName>
</protein>
<accession>A0A2P2PCB2</accession>
<evidence type="ECO:0000313" key="1">
    <source>
        <dbReference type="EMBL" id="MBX52380.1"/>
    </source>
</evidence>
<dbReference type="AlphaFoldDB" id="A0A2P2PCB2"/>
<name>A0A2P2PCB2_RHIMU</name>
<sequence>MCFVLFDVLLSLHLLWVY</sequence>